<accession>A0ACC2U629</accession>
<organism evidence="1 2">
    <name type="scientific">Entomophthora muscae</name>
    <dbReference type="NCBI Taxonomy" id="34485"/>
    <lineage>
        <taxon>Eukaryota</taxon>
        <taxon>Fungi</taxon>
        <taxon>Fungi incertae sedis</taxon>
        <taxon>Zoopagomycota</taxon>
        <taxon>Entomophthoromycotina</taxon>
        <taxon>Entomophthoromycetes</taxon>
        <taxon>Entomophthorales</taxon>
        <taxon>Entomophthoraceae</taxon>
        <taxon>Entomophthora</taxon>
    </lineage>
</organism>
<name>A0ACC2U629_9FUNG</name>
<dbReference type="Proteomes" id="UP001165960">
    <property type="component" value="Unassembled WGS sequence"/>
</dbReference>
<proteinExistence type="predicted"/>
<dbReference type="EMBL" id="QTSX02001437">
    <property type="protein sequence ID" value="KAJ9082259.1"/>
    <property type="molecule type" value="Genomic_DNA"/>
</dbReference>
<reference evidence="1" key="1">
    <citation type="submission" date="2022-04" db="EMBL/GenBank/DDBJ databases">
        <title>Genome of the entomopathogenic fungus Entomophthora muscae.</title>
        <authorList>
            <person name="Elya C."/>
            <person name="Lovett B.R."/>
            <person name="Lee E."/>
            <person name="Macias A.M."/>
            <person name="Hajek A.E."/>
            <person name="De Bivort B.L."/>
            <person name="Kasson M.T."/>
            <person name="De Fine Licht H.H."/>
            <person name="Stajich J.E."/>
        </authorList>
    </citation>
    <scope>NUCLEOTIDE SEQUENCE</scope>
    <source>
        <strain evidence="1">Berkeley</strain>
    </source>
</reference>
<keyword evidence="2" id="KW-1185">Reference proteome</keyword>
<protein>
    <submittedName>
        <fullName evidence="1">Uncharacterized protein</fullName>
    </submittedName>
</protein>
<gene>
    <name evidence="1" type="ORF">DSO57_1006044</name>
</gene>
<evidence type="ECO:0000313" key="2">
    <source>
        <dbReference type="Proteomes" id="UP001165960"/>
    </source>
</evidence>
<evidence type="ECO:0000313" key="1">
    <source>
        <dbReference type="EMBL" id="KAJ9082259.1"/>
    </source>
</evidence>
<comment type="caution">
    <text evidence="1">The sequence shown here is derived from an EMBL/GenBank/DDBJ whole genome shotgun (WGS) entry which is preliminary data.</text>
</comment>
<sequence length="262" mass="31119">MSSIRNAAHRRNHRERSQPQSRQRFGLLEKKKDYLLRAKDYHKKKDTIKALREKASFRNPDEFYYKMINTRTKARLRNTLLDNDTLKLLRTQDLAYIATQRNQESKRIEKLRAELHFIGATDETKKDLDDDMDIEAEETLVKSKHTIFVDDEEEVQNFDPVEHFETVPELVNQTHNRLKKSTLASVELASRKLSKKEKKKLLTGRKELYKELKERLDRLAKLEKAEREVQIQRALMGKGRREKIGKDSLGLPVYKWSEDRKK</sequence>